<gene>
    <name evidence="3" type="primary">Acey_s0947.g3167</name>
    <name evidence="3" type="synonym">Acey-Y71F9AL.9</name>
    <name evidence="3" type="ORF">Y032_0947g3167</name>
</gene>
<evidence type="ECO:0000313" key="3">
    <source>
        <dbReference type="EMBL" id="EYC36010.1"/>
    </source>
</evidence>
<evidence type="ECO:0000256" key="2">
    <source>
        <dbReference type="SAM" id="MobiDB-lite"/>
    </source>
</evidence>
<name>A0A016W8S6_9BILA</name>
<dbReference type="EMBL" id="JARK01000547">
    <property type="protein sequence ID" value="EYC36010.1"/>
    <property type="molecule type" value="Genomic_DNA"/>
</dbReference>
<comment type="caution">
    <text evidence="3">The sequence shown here is derived from an EMBL/GenBank/DDBJ whole genome shotgun (WGS) entry which is preliminary data.</text>
</comment>
<feature type="region of interest" description="Disordered" evidence="2">
    <location>
        <begin position="331"/>
        <end position="367"/>
    </location>
</feature>
<dbReference type="PANTHER" id="PTHR15623">
    <property type="entry name" value="SPERMATOGENESIS-ASSOCIATED SERINE-RICH PROTEIN 2-RELATED"/>
    <property type="match status" value="1"/>
</dbReference>
<feature type="region of interest" description="Disordered" evidence="2">
    <location>
        <begin position="256"/>
        <end position="286"/>
    </location>
</feature>
<feature type="compositionally biased region" description="Basic and acidic residues" evidence="2">
    <location>
        <begin position="343"/>
        <end position="359"/>
    </location>
</feature>
<feature type="compositionally biased region" description="Low complexity" evidence="2">
    <location>
        <begin position="87"/>
        <end position="104"/>
    </location>
</feature>
<feature type="region of interest" description="Disordered" evidence="2">
    <location>
        <begin position="59"/>
        <end position="136"/>
    </location>
</feature>
<dbReference type="SUPFAM" id="SSF46934">
    <property type="entry name" value="UBA-like"/>
    <property type="match status" value="1"/>
</dbReference>
<evidence type="ECO:0008006" key="5">
    <source>
        <dbReference type="Google" id="ProtNLM"/>
    </source>
</evidence>
<dbReference type="InterPro" id="IPR009816">
    <property type="entry name" value="SPATS2-like"/>
</dbReference>
<dbReference type="InterPro" id="IPR009060">
    <property type="entry name" value="UBA-like_sf"/>
</dbReference>
<dbReference type="OrthoDB" id="6136201at2759"/>
<evidence type="ECO:0000256" key="1">
    <source>
        <dbReference type="ARBA" id="ARBA00007105"/>
    </source>
</evidence>
<accession>A0A016W8S6</accession>
<proteinExistence type="inferred from homology"/>
<protein>
    <recommendedName>
        <fullName evidence="5">UBA domain-containing protein</fullName>
    </recommendedName>
</protein>
<dbReference type="PANTHER" id="PTHR15623:SF11">
    <property type="entry name" value="SPERMATOGENESIS-ASSOCIATED SERINE-RICH PROTEIN 2"/>
    <property type="match status" value="1"/>
</dbReference>
<comment type="similarity">
    <text evidence="1">Belongs to the SPATS2 family.</text>
</comment>
<dbReference type="AlphaFoldDB" id="A0A016W8S6"/>
<dbReference type="GO" id="GO:0005737">
    <property type="term" value="C:cytoplasm"/>
    <property type="evidence" value="ECO:0007669"/>
    <property type="project" value="TreeGrafter"/>
</dbReference>
<keyword evidence="4" id="KW-1185">Reference proteome</keyword>
<sequence>MSKVAEKKLINEKIAKVREVVHGVSTNDIILALHSFDMNVERTIQAFCEDGASEVLDDWVRPTSGSSKNKNKKKKNKPAASEPASGAVTSSTPSPSKVTKAPPAQETKPAVVSPTPQPDSKPSPQTNGFVVQTKPLEVKPSIDKNTSVTEHIQQTFKASFAFSASEFEHCCAIIAALRAAVTGREKTLLAACGANSKFVDAEFNHLISLIEKFGSVVETSPRGASGAASTVSTGLPKAVSPVQAAAIKHATSQSSISSSLGADSGVNLSPTHKDEKNPAPTSKPAPVAKIVSGGIQMQSDVLSPDQLEALQRKLAEQLAACGIDASVLSGVTGGDMPVRRPRKQDGPKRGGQMKPEKTAIHPQLSIL</sequence>
<organism evidence="3 4">
    <name type="scientific">Ancylostoma ceylanicum</name>
    <dbReference type="NCBI Taxonomy" id="53326"/>
    <lineage>
        <taxon>Eukaryota</taxon>
        <taxon>Metazoa</taxon>
        <taxon>Ecdysozoa</taxon>
        <taxon>Nematoda</taxon>
        <taxon>Chromadorea</taxon>
        <taxon>Rhabditida</taxon>
        <taxon>Rhabditina</taxon>
        <taxon>Rhabditomorpha</taxon>
        <taxon>Strongyloidea</taxon>
        <taxon>Ancylostomatidae</taxon>
        <taxon>Ancylostomatinae</taxon>
        <taxon>Ancylostoma</taxon>
    </lineage>
</organism>
<dbReference type="Proteomes" id="UP000024635">
    <property type="component" value="Unassembled WGS sequence"/>
</dbReference>
<reference evidence="4" key="1">
    <citation type="journal article" date="2015" name="Nat. Genet.">
        <title>The genome and transcriptome of the zoonotic hookworm Ancylostoma ceylanicum identify infection-specific gene families.</title>
        <authorList>
            <person name="Schwarz E.M."/>
            <person name="Hu Y."/>
            <person name="Antoshechkin I."/>
            <person name="Miller M.M."/>
            <person name="Sternberg P.W."/>
            <person name="Aroian R.V."/>
        </authorList>
    </citation>
    <scope>NUCLEOTIDE SEQUENCE</scope>
    <source>
        <strain evidence="4">HY135</strain>
    </source>
</reference>
<evidence type="ECO:0000313" key="4">
    <source>
        <dbReference type="Proteomes" id="UP000024635"/>
    </source>
</evidence>